<evidence type="ECO:0000313" key="2">
    <source>
        <dbReference type="Ensembl" id="ENSCSAVP00000000261.1"/>
    </source>
</evidence>
<sequence>MNYDLDDSADHCKFTEGKAVVKDVGIVNQVEPIPPTVANRVNDKKTEVQKRRKTIDKPSLHFQSKIDEPEKPIEEEENVTLKEEQLIKDEKENPVEAISVEDVEDVQSDITEENAISATTQNPEDDTEIVLEENLAAYGNLMNVIGLEAPLQVIVAKNCTILTETKTYPTKVEDSLSVPEVPNPLKVSEIEEENLTPFSTLSVQSAGNDTVGGNESAENDFASSTGTALPAASKGSPKQNVSGICNIF</sequence>
<protein>
    <submittedName>
        <fullName evidence="2">Uncharacterized protein</fullName>
    </submittedName>
</protein>
<feature type="compositionally biased region" description="Polar residues" evidence="1">
    <location>
        <begin position="203"/>
        <end position="213"/>
    </location>
</feature>
<dbReference type="GeneTree" id="ENSGT00940000165461"/>
<feature type="region of interest" description="Disordered" evidence="1">
    <location>
        <begin position="37"/>
        <end position="71"/>
    </location>
</feature>
<proteinExistence type="predicted"/>
<feature type="region of interest" description="Disordered" evidence="1">
    <location>
        <begin position="203"/>
        <end position="242"/>
    </location>
</feature>
<dbReference type="Proteomes" id="UP000007875">
    <property type="component" value="Unassembled WGS sequence"/>
</dbReference>
<organism evidence="2 3">
    <name type="scientific">Ciona savignyi</name>
    <name type="common">Pacific transparent sea squirt</name>
    <dbReference type="NCBI Taxonomy" id="51511"/>
    <lineage>
        <taxon>Eukaryota</taxon>
        <taxon>Metazoa</taxon>
        <taxon>Chordata</taxon>
        <taxon>Tunicata</taxon>
        <taxon>Ascidiacea</taxon>
        <taxon>Phlebobranchia</taxon>
        <taxon>Cionidae</taxon>
        <taxon>Ciona</taxon>
    </lineage>
</organism>
<keyword evidence="3" id="KW-1185">Reference proteome</keyword>
<reference evidence="2" key="3">
    <citation type="submission" date="2025-09" db="UniProtKB">
        <authorList>
            <consortium name="Ensembl"/>
        </authorList>
    </citation>
    <scope>IDENTIFICATION</scope>
</reference>
<evidence type="ECO:0000313" key="3">
    <source>
        <dbReference type="Proteomes" id="UP000007875"/>
    </source>
</evidence>
<accession>H2Y4L3</accession>
<dbReference type="HOGENOM" id="CLU_1119844_0_0_1"/>
<dbReference type="AlphaFoldDB" id="H2Y4L3"/>
<dbReference type="Ensembl" id="ENSCSAVT00000000263.1">
    <property type="protein sequence ID" value="ENSCSAVP00000000261.1"/>
    <property type="gene ID" value="ENSCSAVG00000000143.1"/>
</dbReference>
<evidence type="ECO:0000256" key="1">
    <source>
        <dbReference type="SAM" id="MobiDB-lite"/>
    </source>
</evidence>
<reference evidence="2" key="2">
    <citation type="submission" date="2025-08" db="UniProtKB">
        <authorList>
            <consortium name="Ensembl"/>
        </authorList>
    </citation>
    <scope>IDENTIFICATION</scope>
</reference>
<name>H2Y4L3_CIOSA</name>
<reference evidence="3" key="1">
    <citation type="submission" date="2003-08" db="EMBL/GenBank/DDBJ databases">
        <authorList>
            <person name="Birren B."/>
            <person name="Nusbaum C."/>
            <person name="Abebe A."/>
            <person name="Abouelleil A."/>
            <person name="Adekoya E."/>
            <person name="Ait-zahra M."/>
            <person name="Allen N."/>
            <person name="Allen T."/>
            <person name="An P."/>
            <person name="Anderson M."/>
            <person name="Anderson S."/>
            <person name="Arachchi H."/>
            <person name="Armbruster J."/>
            <person name="Bachantsang P."/>
            <person name="Baldwin J."/>
            <person name="Barry A."/>
            <person name="Bayul T."/>
            <person name="Blitshsteyn B."/>
            <person name="Bloom T."/>
            <person name="Blye J."/>
            <person name="Boguslavskiy L."/>
            <person name="Borowsky M."/>
            <person name="Boukhgalter B."/>
            <person name="Brunache A."/>
            <person name="Butler J."/>
            <person name="Calixte N."/>
            <person name="Calvo S."/>
            <person name="Camarata J."/>
            <person name="Campo K."/>
            <person name="Chang J."/>
            <person name="Cheshatsang Y."/>
            <person name="Citroen M."/>
            <person name="Collymore A."/>
            <person name="Considine T."/>
            <person name="Cook A."/>
            <person name="Cooke P."/>
            <person name="Corum B."/>
            <person name="Cuomo C."/>
            <person name="David R."/>
            <person name="Dawoe T."/>
            <person name="Degray S."/>
            <person name="Dodge S."/>
            <person name="Dooley K."/>
            <person name="Dorje P."/>
            <person name="Dorjee K."/>
            <person name="Dorris L."/>
            <person name="Duffey N."/>
            <person name="Dupes A."/>
            <person name="Elkins T."/>
            <person name="Engels R."/>
            <person name="Erickson J."/>
            <person name="Farina A."/>
            <person name="Faro S."/>
            <person name="Ferreira P."/>
            <person name="Fischer H."/>
            <person name="Fitzgerald M."/>
            <person name="Foley K."/>
            <person name="Gage D."/>
            <person name="Galagan J."/>
            <person name="Gearin G."/>
            <person name="Gnerre S."/>
            <person name="Gnirke A."/>
            <person name="Goyette A."/>
            <person name="Graham J."/>
            <person name="Grandbois E."/>
            <person name="Gyaltsen K."/>
            <person name="Hafez N."/>
            <person name="Hagopian D."/>
            <person name="Hagos B."/>
            <person name="Hall J."/>
            <person name="Hatcher B."/>
            <person name="Heller A."/>
            <person name="Higgins H."/>
            <person name="Honan T."/>
            <person name="Horn A."/>
            <person name="Houde N."/>
            <person name="Hughes L."/>
            <person name="Hulme W."/>
            <person name="Husby E."/>
            <person name="Iliev I."/>
            <person name="Jaffe D."/>
            <person name="Jones C."/>
            <person name="Kamal M."/>
            <person name="Kamat A."/>
            <person name="Kamvysselis M."/>
            <person name="Karlsson E."/>
            <person name="Kells C."/>
            <person name="Kieu A."/>
            <person name="Kisner P."/>
            <person name="Kodira C."/>
            <person name="Kulbokas E."/>
            <person name="Labutti K."/>
            <person name="Lama D."/>
            <person name="Landers T."/>
            <person name="Leger J."/>
            <person name="Levine S."/>
            <person name="Lewis D."/>
            <person name="Lewis T."/>
            <person name="Lindblad-toh K."/>
            <person name="Liu X."/>
            <person name="Lokyitsang T."/>
            <person name="Lokyitsang Y."/>
            <person name="Lucien O."/>
            <person name="Lui A."/>
            <person name="Ma L.J."/>
            <person name="Mabbitt R."/>
            <person name="Macdonald J."/>
            <person name="Maclean C."/>
            <person name="Major J."/>
            <person name="Manning J."/>
            <person name="Marabella R."/>
            <person name="Maru K."/>
            <person name="Matthews C."/>
            <person name="Mauceli E."/>
            <person name="Mccarthy M."/>
            <person name="Mcdonough S."/>
            <person name="Mcghee T."/>
            <person name="Meldrim J."/>
            <person name="Meneus L."/>
            <person name="Mesirov J."/>
            <person name="Mihalev A."/>
            <person name="Mihova T."/>
            <person name="Mikkelsen T."/>
            <person name="Mlenga V."/>
            <person name="Moru K."/>
            <person name="Mozes J."/>
            <person name="Mulrain L."/>
            <person name="Munson G."/>
            <person name="Naylor J."/>
            <person name="Newes C."/>
            <person name="Nguyen C."/>
            <person name="Nguyen N."/>
            <person name="Nguyen T."/>
            <person name="Nicol R."/>
            <person name="Nielsen C."/>
            <person name="Nizzari M."/>
            <person name="Norbu C."/>
            <person name="Norbu N."/>
            <person name="O'donnell P."/>
            <person name="Okoawo O."/>
            <person name="O'leary S."/>
            <person name="Omotosho B."/>
            <person name="O'neill K."/>
            <person name="Osman S."/>
            <person name="Parker S."/>
            <person name="Perrin D."/>
            <person name="Phunkhang P."/>
            <person name="Piqani B."/>
            <person name="Purcell S."/>
            <person name="Rachupka T."/>
            <person name="Ramasamy U."/>
            <person name="Rameau R."/>
            <person name="Ray V."/>
            <person name="Raymond C."/>
            <person name="Retta R."/>
            <person name="Richardson S."/>
            <person name="Rise C."/>
            <person name="Rodriguez J."/>
            <person name="Rogers J."/>
            <person name="Rogov P."/>
            <person name="Rutman M."/>
            <person name="Schupbach R."/>
            <person name="Seaman C."/>
            <person name="Settipalli S."/>
            <person name="Sharpe T."/>
            <person name="Sheridan J."/>
            <person name="Sherpa N."/>
            <person name="Shi J."/>
            <person name="Smirnov S."/>
            <person name="Smith C."/>
            <person name="Sougnez C."/>
            <person name="Spencer B."/>
            <person name="Stalker J."/>
            <person name="Stange-thomann N."/>
            <person name="Stavropoulos S."/>
            <person name="Stetson K."/>
            <person name="Stone C."/>
            <person name="Stone S."/>
            <person name="Stubbs M."/>
            <person name="Talamas J."/>
            <person name="Tchuinga P."/>
            <person name="Tenzing P."/>
            <person name="Tesfaye S."/>
            <person name="Theodore J."/>
            <person name="Thoulutsang Y."/>
            <person name="Topham K."/>
            <person name="Towey S."/>
            <person name="Tsamla T."/>
            <person name="Tsomo N."/>
            <person name="Vallee D."/>
            <person name="Vassiliev H."/>
            <person name="Venkataraman V."/>
            <person name="Vinson J."/>
            <person name="Vo A."/>
            <person name="Wade C."/>
            <person name="Wang S."/>
            <person name="Wangchuk T."/>
            <person name="Wangdi T."/>
            <person name="Whittaker C."/>
            <person name="Wilkinson J."/>
            <person name="Wu Y."/>
            <person name="Wyman D."/>
            <person name="Yadav S."/>
            <person name="Yang S."/>
            <person name="Yang X."/>
            <person name="Yeager S."/>
            <person name="Yee E."/>
            <person name="Young G."/>
            <person name="Zainoun J."/>
            <person name="Zembeck L."/>
            <person name="Zimmer A."/>
            <person name="Zody M."/>
            <person name="Lander E."/>
        </authorList>
    </citation>
    <scope>NUCLEOTIDE SEQUENCE [LARGE SCALE GENOMIC DNA]</scope>
</reference>
<feature type="compositionally biased region" description="Basic and acidic residues" evidence="1">
    <location>
        <begin position="41"/>
        <end position="71"/>
    </location>
</feature>